<dbReference type="AlphaFoldDB" id="A0A4R7LNN5"/>
<gene>
    <name evidence="1" type="ORF">BDE40_0972</name>
</gene>
<dbReference type="Proteomes" id="UP000294563">
    <property type="component" value="Unassembled WGS sequence"/>
</dbReference>
<reference evidence="1 2" key="1">
    <citation type="submission" date="2019-03" db="EMBL/GenBank/DDBJ databases">
        <title>Genomic Encyclopedia of Archaeal and Bacterial Type Strains, Phase II (KMG-II): from individual species to whole genera.</title>
        <authorList>
            <person name="Goeker M."/>
        </authorList>
    </citation>
    <scope>NUCLEOTIDE SEQUENCE [LARGE SCALE GENOMIC DNA]</scope>
    <source>
        <strain evidence="1 2">DSM 29467</strain>
    </source>
</reference>
<organism evidence="1 2">
    <name type="scientific">Litoreibacter halocynthiae</name>
    <dbReference type="NCBI Taxonomy" id="1242689"/>
    <lineage>
        <taxon>Bacteria</taxon>
        <taxon>Pseudomonadati</taxon>
        <taxon>Pseudomonadota</taxon>
        <taxon>Alphaproteobacteria</taxon>
        <taxon>Rhodobacterales</taxon>
        <taxon>Roseobacteraceae</taxon>
        <taxon>Litoreibacter</taxon>
    </lineage>
</organism>
<sequence length="47" mass="4969">MAEAIVLMGVLTAFGAVFSVGMISRVRAKKFVEFTGSVAHRPISAKS</sequence>
<name>A0A4R7LNN5_9RHOB</name>
<dbReference type="RefSeq" id="WP_162848029.1">
    <property type="nucleotide sequence ID" value="NZ_SOBH01000001.1"/>
</dbReference>
<accession>A0A4R7LNN5</accession>
<evidence type="ECO:0000313" key="1">
    <source>
        <dbReference type="EMBL" id="TDT77677.1"/>
    </source>
</evidence>
<proteinExistence type="predicted"/>
<comment type="caution">
    <text evidence="1">The sequence shown here is derived from an EMBL/GenBank/DDBJ whole genome shotgun (WGS) entry which is preliminary data.</text>
</comment>
<evidence type="ECO:0000313" key="2">
    <source>
        <dbReference type="Proteomes" id="UP000294563"/>
    </source>
</evidence>
<keyword evidence="2" id="KW-1185">Reference proteome</keyword>
<dbReference type="EMBL" id="SOBH01000001">
    <property type="protein sequence ID" value="TDT77677.1"/>
    <property type="molecule type" value="Genomic_DNA"/>
</dbReference>
<protein>
    <submittedName>
        <fullName evidence="1">Uncharacterized protein</fullName>
    </submittedName>
</protein>